<dbReference type="Gene3D" id="3.30.370.10">
    <property type="entry name" value="Barstar-like"/>
    <property type="match status" value="1"/>
</dbReference>
<dbReference type="InterPro" id="IPR000468">
    <property type="entry name" value="Barstar"/>
</dbReference>
<sequence length="169" mass="18896">MTSSEHTPIPLAQFVSAAGRFGPVAGVLTAPRLSWVPDDLTVRSVDADRMTTVAALFDEFARAWSFPDHFGHNRDAFDECMRHLDPTPPDVRAPSAYLTVIENAPRLLSHEPDDLRWFAGSLEFYRDHYRDVADPTAAFAVALLSPPTRRRRVETRWHDAGSPVALIES</sequence>
<reference evidence="3 4" key="1">
    <citation type="submission" date="2020-09" db="EMBL/GenBank/DDBJ databases">
        <title>Novel species in genus Gordonia.</title>
        <authorList>
            <person name="Zhang G."/>
        </authorList>
    </citation>
    <scope>NUCLEOTIDE SEQUENCE [LARGE SCALE GENOMIC DNA]</scope>
    <source>
        <strain evidence="3 4">ON-33</strain>
    </source>
</reference>
<keyword evidence="4" id="KW-1185">Reference proteome</keyword>
<dbReference type="SUPFAM" id="SSF52038">
    <property type="entry name" value="Barstar-related"/>
    <property type="match status" value="1"/>
</dbReference>
<evidence type="ECO:0000313" key="4">
    <source>
        <dbReference type="Proteomes" id="UP000602395"/>
    </source>
</evidence>
<dbReference type="Pfam" id="PF01337">
    <property type="entry name" value="Barstar"/>
    <property type="match status" value="1"/>
</dbReference>
<gene>
    <name evidence="3" type="ORF">IDF66_09710</name>
</gene>
<accession>A0ABR7WDD2</accession>
<dbReference type="Proteomes" id="UP000602395">
    <property type="component" value="Unassembled WGS sequence"/>
</dbReference>
<evidence type="ECO:0000313" key="3">
    <source>
        <dbReference type="EMBL" id="MBD1319862.1"/>
    </source>
</evidence>
<dbReference type="EMBL" id="JACWMS010000002">
    <property type="protein sequence ID" value="MBD1319862.1"/>
    <property type="molecule type" value="Genomic_DNA"/>
</dbReference>
<organism evidence="3 4">
    <name type="scientific">Gordonia hankookensis</name>
    <dbReference type="NCBI Taxonomy" id="589403"/>
    <lineage>
        <taxon>Bacteria</taxon>
        <taxon>Bacillati</taxon>
        <taxon>Actinomycetota</taxon>
        <taxon>Actinomycetes</taxon>
        <taxon>Mycobacteriales</taxon>
        <taxon>Gordoniaceae</taxon>
        <taxon>Gordonia</taxon>
    </lineage>
</organism>
<dbReference type="InterPro" id="IPR035905">
    <property type="entry name" value="Barstar-like_sf"/>
</dbReference>
<dbReference type="RefSeq" id="WP_190266684.1">
    <property type="nucleotide sequence ID" value="NZ_BAABAD010000004.1"/>
</dbReference>
<evidence type="ECO:0000256" key="1">
    <source>
        <dbReference type="ARBA" id="ARBA00006845"/>
    </source>
</evidence>
<comment type="caution">
    <text evidence="3">The sequence shown here is derived from an EMBL/GenBank/DDBJ whole genome shotgun (WGS) entry which is preliminary data.</text>
</comment>
<proteinExistence type="inferred from homology"/>
<evidence type="ECO:0000259" key="2">
    <source>
        <dbReference type="Pfam" id="PF01337"/>
    </source>
</evidence>
<protein>
    <submittedName>
        <fullName evidence="3">Barstar family protein</fullName>
    </submittedName>
</protein>
<feature type="domain" description="Barstar (barnase inhibitor)" evidence="2">
    <location>
        <begin position="42"/>
        <end position="135"/>
    </location>
</feature>
<name>A0ABR7WDD2_9ACTN</name>
<comment type="similarity">
    <text evidence="1">Belongs to the barstar family.</text>
</comment>